<organism evidence="2 3">
    <name type="scientific">Microbacterium mitrae</name>
    <dbReference type="NCBI Taxonomy" id="664640"/>
    <lineage>
        <taxon>Bacteria</taxon>
        <taxon>Bacillati</taxon>
        <taxon>Actinomycetota</taxon>
        <taxon>Actinomycetes</taxon>
        <taxon>Micrococcales</taxon>
        <taxon>Microbacteriaceae</taxon>
        <taxon>Microbacterium</taxon>
    </lineage>
</organism>
<evidence type="ECO:0000256" key="1">
    <source>
        <dbReference type="SAM" id="Phobius"/>
    </source>
</evidence>
<feature type="transmembrane region" description="Helical" evidence="1">
    <location>
        <begin position="33"/>
        <end position="55"/>
    </location>
</feature>
<comment type="caution">
    <text evidence="2">The sequence shown here is derived from an EMBL/GenBank/DDBJ whole genome shotgun (WGS) entry which is preliminary data.</text>
</comment>
<sequence>MNLNATRTALLLVGIVFTAYHSARTLFWTGPVMYPVLIIITVCIVALVTLIGLFAQSRTSPAAADAPLTAGGNGPSVLPGWAAILAIVTAGLTPTAIAIGVGREHVDAPYATGYIGGVGMMLTVVMIRRRVTCAWIGIGLLVLGSVAWLGPLGAFSFGLVGAIMWVSVAQIIMASLDRASRDTVRLIELQRAAAAWQAAQSVWRRERRVRVQFALQVAGPLLTKIIAQGGNVSDEDRAEARVAEGTLRDELRAPNLLDSRVRIAIEQARRRGSTVTLLDEGGLDGITDDELARIRGEIAGAISRADSARIIVRSSRHRETAVTVVGRSAAGDGLTPDDTVELWQEIARAAAPHGAT</sequence>
<evidence type="ECO:0000313" key="3">
    <source>
        <dbReference type="Proteomes" id="UP000321196"/>
    </source>
</evidence>
<reference evidence="2 3" key="1">
    <citation type="submission" date="2019-08" db="EMBL/GenBank/DDBJ databases">
        <authorList>
            <person name="Dong K."/>
        </authorList>
    </citation>
    <scope>NUCLEOTIDE SEQUENCE [LARGE SCALE GENOMIC DNA]</scope>
    <source>
        <strain evidence="2 3">M4-8</strain>
    </source>
</reference>
<dbReference type="OrthoDB" id="5082313at2"/>
<name>A0A5C8HPQ5_9MICO</name>
<dbReference type="AlphaFoldDB" id="A0A5C8HPQ5"/>
<protein>
    <submittedName>
        <fullName evidence="2">Uncharacterized protein</fullName>
    </submittedName>
</protein>
<feature type="transmembrane region" description="Helical" evidence="1">
    <location>
        <begin position="76"/>
        <end position="102"/>
    </location>
</feature>
<keyword evidence="1" id="KW-0812">Transmembrane</keyword>
<accession>A0A5C8HPQ5</accession>
<dbReference type="Proteomes" id="UP000321196">
    <property type="component" value="Unassembled WGS sequence"/>
</dbReference>
<dbReference type="EMBL" id="VRSW01000001">
    <property type="protein sequence ID" value="TXK06120.1"/>
    <property type="molecule type" value="Genomic_DNA"/>
</dbReference>
<keyword evidence="3" id="KW-1185">Reference proteome</keyword>
<proteinExistence type="predicted"/>
<evidence type="ECO:0000313" key="2">
    <source>
        <dbReference type="EMBL" id="TXK06120.1"/>
    </source>
</evidence>
<feature type="transmembrane region" description="Helical" evidence="1">
    <location>
        <begin position="157"/>
        <end position="176"/>
    </location>
</feature>
<gene>
    <name evidence="2" type="ORF">FVP60_03910</name>
</gene>
<keyword evidence="1" id="KW-1133">Transmembrane helix</keyword>
<feature type="transmembrane region" description="Helical" evidence="1">
    <location>
        <begin position="134"/>
        <end position="151"/>
    </location>
</feature>
<keyword evidence="1" id="KW-0472">Membrane</keyword>
<dbReference type="RefSeq" id="WP_147824929.1">
    <property type="nucleotide sequence ID" value="NZ_BAAARG010000001.1"/>
</dbReference>
<feature type="transmembrane region" description="Helical" evidence="1">
    <location>
        <begin position="108"/>
        <end position="127"/>
    </location>
</feature>